<dbReference type="Pfam" id="PF13847">
    <property type="entry name" value="Methyltransf_31"/>
    <property type="match status" value="1"/>
</dbReference>
<dbReference type="CDD" id="cd02440">
    <property type="entry name" value="AdoMet_MTases"/>
    <property type="match status" value="1"/>
</dbReference>
<evidence type="ECO:0000313" key="2">
    <source>
        <dbReference type="EMBL" id="KAK5996597.1"/>
    </source>
</evidence>
<dbReference type="InterPro" id="IPR053173">
    <property type="entry name" value="SAM-binding_MTase"/>
</dbReference>
<dbReference type="PANTHER" id="PTHR45128">
    <property type="entry name" value="METHYLTRANSFERASE TYPE 11"/>
    <property type="match status" value="1"/>
</dbReference>
<organism evidence="2 3">
    <name type="scientific">Cladobotryum mycophilum</name>
    <dbReference type="NCBI Taxonomy" id="491253"/>
    <lineage>
        <taxon>Eukaryota</taxon>
        <taxon>Fungi</taxon>
        <taxon>Dikarya</taxon>
        <taxon>Ascomycota</taxon>
        <taxon>Pezizomycotina</taxon>
        <taxon>Sordariomycetes</taxon>
        <taxon>Hypocreomycetidae</taxon>
        <taxon>Hypocreales</taxon>
        <taxon>Hypocreaceae</taxon>
        <taxon>Cladobotryum</taxon>
    </lineage>
</organism>
<dbReference type="EMBL" id="JAVFKD010000002">
    <property type="protein sequence ID" value="KAK5996597.1"/>
    <property type="molecule type" value="Genomic_DNA"/>
</dbReference>
<evidence type="ECO:0000259" key="1">
    <source>
        <dbReference type="Pfam" id="PF13847"/>
    </source>
</evidence>
<dbReference type="SUPFAM" id="SSF53335">
    <property type="entry name" value="S-adenosyl-L-methionine-dependent methyltransferases"/>
    <property type="match status" value="1"/>
</dbReference>
<reference evidence="2 3" key="1">
    <citation type="submission" date="2024-01" db="EMBL/GenBank/DDBJ databases">
        <title>Complete genome of Cladobotryum mycophilum ATHUM6906.</title>
        <authorList>
            <person name="Christinaki A.C."/>
            <person name="Myridakis A.I."/>
            <person name="Kouvelis V.N."/>
        </authorList>
    </citation>
    <scope>NUCLEOTIDE SEQUENCE [LARGE SCALE GENOMIC DNA]</scope>
    <source>
        <strain evidence="2 3">ATHUM6906</strain>
    </source>
</reference>
<proteinExistence type="predicted"/>
<dbReference type="InterPro" id="IPR025714">
    <property type="entry name" value="Methyltranfer_dom"/>
</dbReference>
<dbReference type="InterPro" id="IPR029063">
    <property type="entry name" value="SAM-dependent_MTases_sf"/>
</dbReference>
<sequence>MDKYFGNNNKRLSDRFAKRTVQNSVSYIIPVLDSLPENFIFLDVGCGPASITLDIAQRYPNATILAIDQPEAIELARRNAAEAGVTNAQFAVGDGMQLAAMAQVPGFEAVLGGCDVVHTHQVHLHVQDSPALMKQLRLAAKPQGDMGMAAFWPVTPAIEAIISMFPKLLEVRGQDPNVGRKLQAHAITAGFKKENCYNSVETWLYDTVEKRREWVMVVSSSTVETLAASMAREKGSDLSQFKQDMLDWAESDDGYYALPCPQIVCRRDD</sequence>
<feature type="domain" description="Methyltransferase" evidence="1">
    <location>
        <begin position="40"/>
        <end position="152"/>
    </location>
</feature>
<dbReference type="PANTHER" id="PTHR45128:SF1">
    <property type="entry name" value="S-ADENOSYLMETHIONINE-DEPENDENT METHYLTRANSFERASE RV2258C"/>
    <property type="match status" value="1"/>
</dbReference>
<keyword evidence="3" id="KW-1185">Reference proteome</keyword>
<name>A0ABR0SWQ7_9HYPO</name>
<dbReference type="Gene3D" id="3.40.50.150">
    <property type="entry name" value="Vaccinia Virus protein VP39"/>
    <property type="match status" value="1"/>
</dbReference>
<protein>
    <recommendedName>
        <fullName evidence="1">Methyltransferase domain-containing protein</fullName>
    </recommendedName>
</protein>
<gene>
    <name evidence="2" type="ORF">PT974_01934</name>
</gene>
<evidence type="ECO:0000313" key="3">
    <source>
        <dbReference type="Proteomes" id="UP001338125"/>
    </source>
</evidence>
<dbReference type="Proteomes" id="UP001338125">
    <property type="component" value="Unassembled WGS sequence"/>
</dbReference>
<comment type="caution">
    <text evidence="2">The sequence shown here is derived from an EMBL/GenBank/DDBJ whole genome shotgun (WGS) entry which is preliminary data.</text>
</comment>
<accession>A0ABR0SWQ7</accession>